<accession>A0AAW1T7A1</accession>
<protein>
    <submittedName>
        <fullName evidence="2">Uncharacterized protein</fullName>
    </submittedName>
</protein>
<feature type="region of interest" description="Disordered" evidence="1">
    <location>
        <begin position="510"/>
        <end position="533"/>
    </location>
</feature>
<dbReference type="EMBL" id="JALJOV010000250">
    <property type="protein sequence ID" value="KAK9865420.1"/>
    <property type="molecule type" value="Genomic_DNA"/>
</dbReference>
<keyword evidence="3" id="KW-1185">Reference proteome</keyword>
<sequence>MNSPLRVVYPVSLDVKATELNKEQGRACLCTVDLQHTENGHDLLRQQSQSHKDTSGEPYFWPNQSLTLSVGDGTCATVADAELIVALHRERAGKAAQPPRWLPLLSCIRPPELSSNACEPQGTAFPPIQGLSETCSVNIPLQEILSSAQLCKTFEADVPGGGSLQVTATMGQQARGAMRLSLQQLQGRPCFTDHDRRPVYEVRSMDDRLRCGSLHLPGTPLTPLKETVAAPSHDLTSPDSPSTPGTQRSALQFELRRGKGEEPVAQCILVDDTYEIELLDDGRSHLWGCIHLPPHEPGQSLVDVLEEVHVDLMRDEAAGDLCLTRCPSERLPLSSLGGKRALAHPVAWSLLVRTRRASLMPSIRRSPFIARLRLPRFCSGFERHAFAPCDPQTLSFSAASGYVVEPQLQLLSSPDHSQSGNSQGGAGQTAGAGTHSASANGWDPAAAAPTTTSKAAAAVRGAARLKDLQGQTTRIALWPLAKSSAWRDFGSPVGLTATTADGNCSIDMIRAGTSPEGPVAGTMRRSSRSMRRTDSLAYEPQPCELALDIAPQQAVEAPAVACLAFLLHAHAKQCQQLISSQQ</sequence>
<evidence type="ECO:0000313" key="3">
    <source>
        <dbReference type="Proteomes" id="UP001485043"/>
    </source>
</evidence>
<feature type="region of interest" description="Disordered" evidence="1">
    <location>
        <begin position="412"/>
        <end position="449"/>
    </location>
</feature>
<organism evidence="2 3">
    <name type="scientific">Apatococcus fuscideae</name>
    <dbReference type="NCBI Taxonomy" id="2026836"/>
    <lineage>
        <taxon>Eukaryota</taxon>
        <taxon>Viridiplantae</taxon>
        <taxon>Chlorophyta</taxon>
        <taxon>core chlorophytes</taxon>
        <taxon>Trebouxiophyceae</taxon>
        <taxon>Chlorellales</taxon>
        <taxon>Chlorellaceae</taxon>
        <taxon>Apatococcus</taxon>
    </lineage>
</organism>
<evidence type="ECO:0000313" key="2">
    <source>
        <dbReference type="EMBL" id="KAK9865420.1"/>
    </source>
</evidence>
<name>A0AAW1T7A1_9CHLO</name>
<evidence type="ECO:0000256" key="1">
    <source>
        <dbReference type="SAM" id="MobiDB-lite"/>
    </source>
</evidence>
<proteinExistence type="predicted"/>
<comment type="caution">
    <text evidence="2">The sequence shown here is derived from an EMBL/GenBank/DDBJ whole genome shotgun (WGS) entry which is preliminary data.</text>
</comment>
<reference evidence="2 3" key="1">
    <citation type="journal article" date="2024" name="Nat. Commun.">
        <title>Phylogenomics reveals the evolutionary origins of lichenization in chlorophyte algae.</title>
        <authorList>
            <person name="Puginier C."/>
            <person name="Libourel C."/>
            <person name="Otte J."/>
            <person name="Skaloud P."/>
            <person name="Haon M."/>
            <person name="Grisel S."/>
            <person name="Petersen M."/>
            <person name="Berrin J.G."/>
            <person name="Delaux P.M."/>
            <person name="Dal Grande F."/>
            <person name="Keller J."/>
        </authorList>
    </citation>
    <scope>NUCLEOTIDE SEQUENCE [LARGE SCALE GENOMIC DNA]</scope>
    <source>
        <strain evidence="2 3">SAG 2523</strain>
    </source>
</reference>
<dbReference type="AlphaFoldDB" id="A0AAW1T7A1"/>
<gene>
    <name evidence="2" type="ORF">WJX84_000965</name>
</gene>
<dbReference type="Proteomes" id="UP001485043">
    <property type="component" value="Unassembled WGS sequence"/>
</dbReference>
<feature type="compositionally biased region" description="Low complexity" evidence="1">
    <location>
        <begin position="431"/>
        <end position="449"/>
    </location>
</feature>